<name>A0A5K1BCM3_9MAGN</name>
<evidence type="ECO:0008006" key="3">
    <source>
        <dbReference type="Google" id="ProtNLM"/>
    </source>
</evidence>
<gene>
    <name evidence="2" type="ORF">NYM_LOCUS16415</name>
</gene>
<dbReference type="CDD" id="cd03784">
    <property type="entry name" value="GT1_Gtf-like"/>
    <property type="match status" value="1"/>
</dbReference>
<accession>A0A5K1BCM3</accession>
<dbReference type="PANTHER" id="PTHR48049:SF84">
    <property type="entry name" value="UDP-GLYCOSYLTRANSFERASE 79A6"/>
    <property type="match status" value="1"/>
</dbReference>
<sequence>MKSDAGQPLQVVMLPWLEPDHILPFIHLSNSLDANGVKVTFLCPPCLVSNIRTNLHANIPIANYTLPPDVADFPAGGTEMTKMNSAAGLRLIEAVDASRQQIEAALLLLSPQVVVFDFIYHWLPSSADSFGIKSVYFSVGTANSAASSMFLARYLPSTNLGLAMLRRVPSGFLAAISGLKGYEVHNAMNYLKRDRNARLSIYERVLTTMDRSSAIALNSSSEIEGTYINFFLAQCRKPVLLAGSLMGKPTADELETRWEKWLSRHPKGSVVFCSFGNEACLSEDQITELIAGFEMTGLSFLAILSFPPGTGKTREAIVGERAGGRGLVHDGVVQQQQQRLMLRHSSVGVHVGHGESGLMMEAVASGCQVVLLPVKGDQFFNARLMADGLNAGVAVKRRSKDGRFSKEAVSEAVRMVVSDGTLAARKVRANNAKVRQLLLNQSIQDCYIRRFVADLQELVASPRSGDDENGYLPSTHEVL</sequence>
<dbReference type="EMBL" id="LR721781">
    <property type="protein sequence ID" value="VVW10827.1"/>
    <property type="molecule type" value="Genomic_DNA"/>
</dbReference>
<dbReference type="AlphaFoldDB" id="A0A5K1BCM3"/>
<dbReference type="GO" id="GO:0035251">
    <property type="term" value="F:UDP-glucosyltransferase activity"/>
    <property type="evidence" value="ECO:0007669"/>
    <property type="project" value="InterPro"/>
</dbReference>
<dbReference type="InterPro" id="IPR050481">
    <property type="entry name" value="UDP-glycosyltransf_plant"/>
</dbReference>
<reference evidence="2" key="1">
    <citation type="submission" date="2019-09" db="EMBL/GenBank/DDBJ databases">
        <authorList>
            <person name="Zhang L."/>
        </authorList>
    </citation>
    <scope>NUCLEOTIDE SEQUENCE</scope>
</reference>
<protein>
    <recommendedName>
        <fullName evidence="3">Glycosyltransferase</fullName>
    </recommendedName>
</protein>
<evidence type="ECO:0000313" key="2">
    <source>
        <dbReference type="EMBL" id="VVW10827.1"/>
    </source>
</evidence>
<dbReference type="OMA" id="MNKPDDV"/>
<dbReference type="PANTHER" id="PTHR48049">
    <property type="entry name" value="GLYCOSYLTRANSFERASE"/>
    <property type="match status" value="1"/>
</dbReference>
<dbReference type="Gramene" id="NC3G0231100.1">
    <property type="protein sequence ID" value="NC3G0231100.1:cds"/>
    <property type="gene ID" value="NC3G0231100"/>
</dbReference>
<dbReference type="OrthoDB" id="5835829at2759"/>
<evidence type="ECO:0000256" key="1">
    <source>
        <dbReference type="ARBA" id="ARBA00022679"/>
    </source>
</evidence>
<keyword evidence="1" id="KW-0808">Transferase</keyword>
<dbReference type="Gene3D" id="3.40.50.2000">
    <property type="entry name" value="Glycogen Phosphorylase B"/>
    <property type="match status" value="2"/>
</dbReference>
<dbReference type="Pfam" id="PF00201">
    <property type="entry name" value="UDPGT"/>
    <property type="match status" value="1"/>
</dbReference>
<dbReference type="InterPro" id="IPR002213">
    <property type="entry name" value="UDP_glucos_trans"/>
</dbReference>
<organism evidence="2">
    <name type="scientific">Nymphaea colorata</name>
    <name type="common">pocket water lily</name>
    <dbReference type="NCBI Taxonomy" id="210225"/>
    <lineage>
        <taxon>Eukaryota</taxon>
        <taxon>Viridiplantae</taxon>
        <taxon>Streptophyta</taxon>
        <taxon>Embryophyta</taxon>
        <taxon>Tracheophyta</taxon>
        <taxon>Spermatophyta</taxon>
        <taxon>Magnoliopsida</taxon>
        <taxon>Nymphaeales</taxon>
        <taxon>Nymphaeaceae</taxon>
        <taxon>Nymphaea</taxon>
    </lineage>
</organism>
<proteinExistence type="predicted"/>
<dbReference type="SUPFAM" id="SSF53756">
    <property type="entry name" value="UDP-Glycosyltransferase/glycogen phosphorylase"/>
    <property type="match status" value="1"/>
</dbReference>